<protein>
    <recommendedName>
        <fullName evidence="3">Secreted protein</fullName>
    </recommendedName>
</protein>
<accession>A0AAW0DHX3</accession>
<evidence type="ECO:0000313" key="1">
    <source>
        <dbReference type="EMBL" id="KAK7052345.1"/>
    </source>
</evidence>
<organism evidence="1 2">
    <name type="scientific">Favolaschia claudopus</name>
    <dbReference type="NCBI Taxonomy" id="2862362"/>
    <lineage>
        <taxon>Eukaryota</taxon>
        <taxon>Fungi</taxon>
        <taxon>Dikarya</taxon>
        <taxon>Basidiomycota</taxon>
        <taxon>Agaricomycotina</taxon>
        <taxon>Agaricomycetes</taxon>
        <taxon>Agaricomycetidae</taxon>
        <taxon>Agaricales</taxon>
        <taxon>Marasmiineae</taxon>
        <taxon>Mycenaceae</taxon>
        <taxon>Favolaschia</taxon>
    </lineage>
</organism>
<gene>
    <name evidence="1" type="ORF">R3P38DRAFT_2859861</name>
</gene>
<name>A0AAW0DHX3_9AGAR</name>
<evidence type="ECO:0008006" key="3">
    <source>
        <dbReference type="Google" id="ProtNLM"/>
    </source>
</evidence>
<comment type="caution">
    <text evidence="1">The sequence shown here is derived from an EMBL/GenBank/DDBJ whole genome shotgun (WGS) entry which is preliminary data.</text>
</comment>
<dbReference type="EMBL" id="JAWWNJ010000007">
    <property type="protein sequence ID" value="KAK7052345.1"/>
    <property type="molecule type" value="Genomic_DNA"/>
</dbReference>
<keyword evidence="2" id="KW-1185">Reference proteome</keyword>
<dbReference type="Proteomes" id="UP001362999">
    <property type="component" value="Unassembled WGS sequence"/>
</dbReference>
<proteinExistence type="predicted"/>
<dbReference type="AlphaFoldDB" id="A0AAW0DHX3"/>
<reference evidence="1 2" key="1">
    <citation type="journal article" date="2024" name="J Genomics">
        <title>Draft genome sequencing and assembly of Favolaschia claudopus CIRM-BRFM 2984 isolated from oak limbs.</title>
        <authorList>
            <person name="Navarro D."/>
            <person name="Drula E."/>
            <person name="Chaduli D."/>
            <person name="Cazenave R."/>
            <person name="Ahrendt S."/>
            <person name="Wang J."/>
            <person name="Lipzen A."/>
            <person name="Daum C."/>
            <person name="Barry K."/>
            <person name="Grigoriev I.V."/>
            <person name="Favel A."/>
            <person name="Rosso M.N."/>
            <person name="Martin F."/>
        </authorList>
    </citation>
    <scope>NUCLEOTIDE SEQUENCE [LARGE SCALE GENOMIC DNA]</scope>
    <source>
        <strain evidence="1 2">CIRM-BRFM 2984</strain>
    </source>
</reference>
<sequence>MSHLLFLLNPPVHCLFVDSQVFAKCTRGSNLHTDRPVLDRSHCFPPPFSIWTVSRKHIKSSYESRIQCCSSIDNLLPT</sequence>
<evidence type="ECO:0000313" key="2">
    <source>
        <dbReference type="Proteomes" id="UP001362999"/>
    </source>
</evidence>